<protein>
    <submittedName>
        <fullName evidence="1">Uncharacterized protein</fullName>
    </submittedName>
</protein>
<proteinExistence type="predicted"/>
<accession>R0LI64</accession>
<gene>
    <name evidence="1" type="ORF">Anapl_16134</name>
</gene>
<dbReference type="EMBL" id="KB743105">
    <property type="protein sequence ID" value="EOB01335.1"/>
    <property type="molecule type" value="Genomic_DNA"/>
</dbReference>
<keyword evidence="2" id="KW-1185">Reference proteome</keyword>
<evidence type="ECO:0000313" key="1">
    <source>
        <dbReference type="EMBL" id="EOB01335.1"/>
    </source>
</evidence>
<dbReference type="AlphaFoldDB" id="R0LI64"/>
<dbReference type="Proteomes" id="UP000296049">
    <property type="component" value="Unassembled WGS sequence"/>
</dbReference>
<name>R0LI64_ANAPL</name>
<sequence length="181" mass="19344">MHESACTEDRNINKASLFGPAIWDSSTKLACPRLLIARNKMWGQERGWPLRPPSTVQLGTTMGTAWGQGDRGCAAALRGPCWSLHGSALLDKLPSTPFTAAAFVGSGSGNGCVGTRAMAPEGCRGRCWRKPSSLSSTDNSLPICTEHCKRSTAPLLPQRIAGARDISSDCQGMAEELWVLE</sequence>
<evidence type="ECO:0000313" key="2">
    <source>
        <dbReference type="Proteomes" id="UP000296049"/>
    </source>
</evidence>
<reference evidence="2" key="1">
    <citation type="journal article" date="2013" name="Nat. Genet.">
        <title>The duck genome and transcriptome provide insight into an avian influenza virus reservoir species.</title>
        <authorList>
            <person name="Huang Y."/>
            <person name="Li Y."/>
            <person name="Burt D.W."/>
            <person name="Chen H."/>
            <person name="Zhang Y."/>
            <person name="Qian W."/>
            <person name="Kim H."/>
            <person name="Gan S."/>
            <person name="Zhao Y."/>
            <person name="Li J."/>
            <person name="Yi K."/>
            <person name="Feng H."/>
            <person name="Zhu P."/>
            <person name="Li B."/>
            <person name="Liu Q."/>
            <person name="Fairley S."/>
            <person name="Magor K.E."/>
            <person name="Du Z."/>
            <person name="Hu X."/>
            <person name="Goodman L."/>
            <person name="Tafer H."/>
            <person name="Vignal A."/>
            <person name="Lee T."/>
            <person name="Kim K.W."/>
            <person name="Sheng Z."/>
            <person name="An Y."/>
            <person name="Searle S."/>
            <person name="Herrero J."/>
            <person name="Groenen M.A."/>
            <person name="Crooijmans R.P."/>
            <person name="Faraut T."/>
            <person name="Cai Q."/>
            <person name="Webster R.G."/>
            <person name="Aldridge J.R."/>
            <person name="Warren W.C."/>
            <person name="Bartschat S."/>
            <person name="Kehr S."/>
            <person name="Marz M."/>
            <person name="Stadler P.F."/>
            <person name="Smith J."/>
            <person name="Kraus R.H."/>
            <person name="Zhao Y."/>
            <person name="Ren L."/>
            <person name="Fei J."/>
            <person name="Morisson M."/>
            <person name="Kaiser P."/>
            <person name="Griffin D.K."/>
            <person name="Rao M."/>
            <person name="Pitel F."/>
            <person name="Wang J."/>
            <person name="Li N."/>
        </authorList>
    </citation>
    <scope>NUCLEOTIDE SEQUENCE [LARGE SCALE GENOMIC DNA]</scope>
</reference>
<organism evidence="1 2">
    <name type="scientific">Anas platyrhynchos</name>
    <name type="common">Mallard</name>
    <name type="synonym">Anas boschas</name>
    <dbReference type="NCBI Taxonomy" id="8839"/>
    <lineage>
        <taxon>Eukaryota</taxon>
        <taxon>Metazoa</taxon>
        <taxon>Chordata</taxon>
        <taxon>Craniata</taxon>
        <taxon>Vertebrata</taxon>
        <taxon>Euteleostomi</taxon>
        <taxon>Archelosauria</taxon>
        <taxon>Archosauria</taxon>
        <taxon>Dinosauria</taxon>
        <taxon>Saurischia</taxon>
        <taxon>Theropoda</taxon>
        <taxon>Coelurosauria</taxon>
        <taxon>Aves</taxon>
        <taxon>Neognathae</taxon>
        <taxon>Galloanserae</taxon>
        <taxon>Anseriformes</taxon>
        <taxon>Anatidae</taxon>
        <taxon>Anatinae</taxon>
        <taxon>Anas</taxon>
    </lineage>
</organism>